<dbReference type="InterPro" id="IPR013325">
    <property type="entry name" value="RNA_pol_sigma_r2"/>
</dbReference>
<keyword evidence="4" id="KW-0238">DNA-binding</keyword>
<evidence type="ECO:0000256" key="2">
    <source>
        <dbReference type="ARBA" id="ARBA00023015"/>
    </source>
</evidence>
<reference evidence="11 12" key="1">
    <citation type="submission" date="2020-10" db="EMBL/GenBank/DDBJ databases">
        <title>Connecting structure to function with the recovery of over 1000 high-quality activated sludge metagenome-assembled genomes encoding full-length rRNA genes using long-read sequencing.</title>
        <authorList>
            <person name="Singleton C.M."/>
            <person name="Petriglieri F."/>
            <person name="Kristensen J.M."/>
            <person name="Kirkegaard R.H."/>
            <person name="Michaelsen T.Y."/>
            <person name="Andersen M.H."/>
            <person name="Karst S.M."/>
            <person name="Dueholm M.S."/>
            <person name="Nielsen P.H."/>
            <person name="Albertsen M."/>
        </authorList>
    </citation>
    <scope>NUCLEOTIDE SEQUENCE [LARGE SCALE GENOMIC DNA]</scope>
    <source>
        <strain evidence="8">AalE_18-Q3-R2-46_BAT3C.188</strain>
        <strain evidence="9">Ega_18-Q3-R5-49_MAXAC.001</strain>
        <strain evidence="10">Ribe_18-Q3-R11-54_MAXAC.001</strain>
    </source>
</reference>
<dbReference type="SUPFAM" id="SSF88659">
    <property type="entry name" value="Sigma3 and sigma4 domains of RNA polymerase sigma factors"/>
    <property type="match status" value="1"/>
</dbReference>
<evidence type="ECO:0000259" key="7">
    <source>
        <dbReference type="Pfam" id="PF08281"/>
    </source>
</evidence>
<organism evidence="8 11">
    <name type="scientific">Candidatus Phosphoribacter hodrii</name>
    <dbReference type="NCBI Taxonomy" id="2953743"/>
    <lineage>
        <taxon>Bacteria</taxon>
        <taxon>Bacillati</taxon>
        <taxon>Actinomycetota</taxon>
        <taxon>Actinomycetes</taxon>
        <taxon>Micrococcales</taxon>
        <taxon>Dermatophilaceae</taxon>
        <taxon>Candidatus Phosphoribacter</taxon>
    </lineage>
</organism>
<dbReference type="Pfam" id="PF08281">
    <property type="entry name" value="Sigma70_r4_2"/>
    <property type="match status" value="1"/>
</dbReference>
<feature type="domain" description="RNA polymerase sigma factor 70 region 4 type 2" evidence="7">
    <location>
        <begin position="129"/>
        <end position="180"/>
    </location>
</feature>
<evidence type="ECO:0000256" key="5">
    <source>
        <dbReference type="ARBA" id="ARBA00023163"/>
    </source>
</evidence>
<gene>
    <name evidence="8" type="primary">shbA</name>
    <name evidence="8" type="ORF">IPF40_08420</name>
    <name evidence="9" type="ORF">IPI13_01020</name>
    <name evidence="10" type="ORF">IPP00_14425</name>
</gene>
<feature type="domain" description="RNA polymerase sigma-70 region 2" evidence="6">
    <location>
        <begin position="32"/>
        <end position="97"/>
    </location>
</feature>
<name>A0A934X607_9MICO</name>
<dbReference type="InterPro" id="IPR013324">
    <property type="entry name" value="RNA_pol_sigma_r3/r4-like"/>
</dbReference>
<dbReference type="CDD" id="cd06171">
    <property type="entry name" value="Sigma70_r4"/>
    <property type="match status" value="1"/>
</dbReference>
<dbReference type="Proteomes" id="UP000718281">
    <property type="component" value="Unassembled WGS sequence"/>
</dbReference>
<evidence type="ECO:0000259" key="6">
    <source>
        <dbReference type="Pfam" id="PF04542"/>
    </source>
</evidence>
<dbReference type="AlphaFoldDB" id="A0A934X607"/>
<keyword evidence="5" id="KW-0804">Transcription</keyword>
<keyword evidence="2" id="KW-0805">Transcription regulation</keyword>
<protein>
    <submittedName>
        <fullName evidence="8">RNA polymerase sigma factor ShbA</fullName>
    </submittedName>
</protein>
<evidence type="ECO:0000313" key="10">
    <source>
        <dbReference type="EMBL" id="MBL0005110.1"/>
    </source>
</evidence>
<accession>A0A934X607</accession>
<evidence type="ECO:0000313" key="11">
    <source>
        <dbReference type="Proteomes" id="UP000718281"/>
    </source>
</evidence>
<evidence type="ECO:0000313" key="9">
    <source>
        <dbReference type="EMBL" id="MBK7271795.1"/>
    </source>
</evidence>
<dbReference type="EMBL" id="JADKGK010000024">
    <property type="protein sequence ID" value="MBL0005110.1"/>
    <property type="molecule type" value="Genomic_DNA"/>
</dbReference>
<comment type="caution">
    <text evidence="8">The sequence shown here is derived from an EMBL/GenBank/DDBJ whole genome shotgun (WGS) entry which is preliminary data.</text>
</comment>
<evidence type="ECO:0000256" key="3">
    <source>
        <dbReference type="ARBA" id="ARBA00023082"/>
    </source>
</evidence>
<dbReference type="InterPro" id="IPR007627">
    <property type="entry name" value="RNA_pol_sigma70_r2"/>
</dbReference>
<evidence type="ECO:0000256" key="4">
    <source>
        <dbReference type="ARBA" id="ARBA00023125"/>
    </source>
</evidence>
<dbReference type="GO" id="GO:0003677">
    <property type="term" value="F:DNA binding"/>
    <property type="evidence" value="ECO:0007669"/>
    <property type="project" value="UniProtKB-KW"/>
</dbReference>
<dbReference type="NCBIfam" id="NF007230">
    <property type="entry name" value="PRK09648.1"/>
    <property type="match status" value="1"/>
</dbReference>
<dbReference type="Proteomes" id="UP000726105">
    <property type="component" value="Unassembled WGS sequence"/>
</dbReference>
<evidence type="ECO:0000256" key="1">
    <source>
        <dbReference type="ARBA" id="ARBA00010641"/>
    </source>
</evidence>
<evidence type="ECO:0000313" key="12">
    <source>
        <dbReference type="Proteomes" id="UP000726105"/>
    </source>
</evidence>
<dbReference type="PANTHER" id="PTHR43133:SF58">
    <property type="entry name" value="ECF RNA POLYMERASE SIGMA FACTOR SIGD"/>
    <property type="match status" value="1"/>
</dbReference>
<dbReference type="InterPro" id="IPR014284">
    <property type="entry name" value="RNA_pol_sigma-70_dom"/>
</dbReference>
<dbReference type="EMBL" id="JADJIB010000001">
    <property type="protein sequence ID" value="MBK7271795.1"/>
    <property type="molecule type" value="Genomic_DNA"/>
</dbReference>
<dbReference type="NCBIfam" id="TIGR02937">
    <property type="entry name" value="sigma70-ECF"/>
    <property type="match status" value="1"/>
</dbReference>
<dbReference type="GO" id="GO:0016987">
    <property type="term" value="F:sigma factor activity"/>
    <property type="evidence" value="ECO:0007669"/>
    <property type="project" value="UniProtKB-KW"/>
</dbReference>
<dbReference type="Proteomes" id="UP000886632">
    <property type="component" value="Unassembled WGS sequence"/>
</dbReference>
<dbReference type="InterPro" id="IPR036388">
    <property type="entry name" value="WH-like_DNA-bd_sf"/>
</dbReference>
<dbReference type="GO" id="GO:0006352">
    <property type="term" value="P:DNA-templated transcription initiation"/>
    <property type="evidence" value="ECO:0007669"/>
    <property type="project" value="InterPro"/>
</dbReference>
<comment type="similarity">
    <text evidence="1">Belongs to the sigma-70 factor family. ECF subfamily.</text>
</comment>
<dbReference type="Gene3D" id="1.10.1740.10">
    <property type="match status" value="1"/>
</dbReference>
<dbReference type="InterPro" id="IPR039425">
    <property type="entry name" value="RNA_pol_sigma-70-like"/>
</dbReference>
<keyword evidence="3" id="KW-0731">Sigma factor</keyword>
<dbReference type="SUPFAM" id="SSF88946">
    <property type="entry name" value="Sigma2 domain of RNA polymerase sigma factors"/>
    <property type="match status" value="1"/>
</dbReference>
<dbReference type="EMBL" id="JADIXZ010000004">
    <property type="protein sequence ID" value="MBK6301064.1"/>
    <property type="molecule type" value="Genomic_DNA"/>
</dbReference>
<sequence>MEEPGAPLSLRELAIVARSTPGSATEALLGQVRTMALRYARARLGRYGVEDAAQDVAQEVCVAVLTALPTFDDRGLPFEAFVYSIAARKVADAQRRVMRSAAPMANVPEHADEQASPEDLALLRDDAGQVIALLASLPPAQREIIILRVAMGMSTEETAAALGMTAGAVRVAQHRALTKLRSHYAGIDDGDGERS</sequence>
<proteinExistence type="inferred from homology"/>
<dbReference type="Pfam" id="PF04542">
    <property type="entry name" value="Sigma70_r2"/>
    <property type="match status" value="1"/>
</dbReference>
<dbReference type="InterPro" id="IPR013249">
    <property type="entry name" value="RNA_pol_sigma70_r4_t2"/>
</dbReference>
<dbReference type="Gene3D" id="1.10.10.10">
    <property type="entry name" value="Winged helix-like DNA-binding domain superfamily/Winged helix DNA-binding domain"/>
    <property type="match status" value="1"/>
</dbReference>
<dbReference type="PANTHER" id="PTHR43133">
    <property type="entry name" value="RNA POLYMERASE ECF-TYPE SIGMA FACTO"/>
    <property type="match status" value="1"/>
</dbReference>
<evidence type="ECO:0000313" key="8">
    <source>
        <dbReference type="EMBL" id="MBK6301064.1"/>
    </source>
</evidence>